<evidence type="ECO:0000313" key="1">
    <source>
        <dbReference type="EMBL" id="KAH3834893.1"/>
    </source>
</evidence>
<protein>
    <submittedName>
        <fullName evidence="1">Uncharacterized protein</fullName>
    </submittedName>
</protein>
<proteinExistence type="predicted"/>
<dbReference type="AlphaFoldDB" id="A0A9D4K875"/>
<reference evidence="1" key="1">
    <citation type="journal article" date="2019" name="bioRxiv">
        <title>The Genome of the Zebra Mussel, Dreissena polymorpha: A Resource for Invasive Species Research.</title>
        <authorList>
            <person name="McCartney M.A."/>
            <person name="Auch B."/>
            <person name="Kono T."/>
            <person name="Mallez S."/>
            <person name="Zhang Y."/>
            <person name="Obille A."/>
            <person name="Becker A."/>
            <person name="Abrahante J.E."/>
            <person name="Garbe J."/>
            <person name="Badalamenti J.P."/>
            <person name="Herman A."/>
            <person name="Mangelson H."/>
            <person name="Liachko I."/>
            <person name="Sullivan S."/>
            <person name="Sone E.D."/>
            <person name="Koren S."/>
            <person name="Silverstein K.A.T."/>
            <person name="Beckman K.B."/>
            <person name="Gohl D.M."/>
        </authorList>
    </citation>
    <scope>NUCLEOTIDE SEQUENCE</scope>
    <source>
        <strain evidence="1">Duluth1</strain>
        <tissue evidence="1">Whole animal</tissue>
    </source>
</reference>
<reference evidence="1" key="2">
    <citation type="submission" date="2020-11" db="EMBL/GenBank/DDBJ databases">
        <authorList>
            <person name="McCartney M.A."/>
            <person name="Auch B."/>
            <person name="Kono T."/>
            <person name="Mallez S."/>
            <person name="Becker A."/>
            <person name="Gohl D.M."/>
            <person name="Silverstein K.A.T."/>
            <person name="Koren S."/>
            <person name="Bechman K.B."/>
            <person name="Herman A."/>
            <person name="Abrahante J.E."/>
            <person name="Garbe J."/>
        </authorList>
    </citation>
    <scope>NUCLEOTIDE SEQUENCE</scope>
    <source>
        <strain evidence="1">Duluth1</strain>
        <tissue evidence="1">Whole animal</tissue>
    </source>
</reference>
<sequence>MNIEAASIYLQKKPEYNKNIIKVLWNQYLQILDAEIHEYNEKITTSYVQHYLLCKNKAELLAVTLAEARRGRHSEDVVLITRHLSRPLTGEVTNLSRPLSKENEEEDLADGMVLEFLLGILDFPL</sequence>
<accession>A0A9D4K875</accession>
<gene>
    <name evidence="1" type="ORF">DPMN_108226</name>
</gene>
<comment type="caution">
    <text evidence="1">The sequence shown here is derived from an EMBL/GenBank/DDBJ whole genome shotgun (WGS) entry which is preliminary data.</text>
</comment>
<keyword evidence="2" id="KW-1185">Reference proteome</keyword>
<name>A0A9D4K875_DREPO</name>
<organism evidence="1 2">
    <name type="scientific">Dreissena polymorpha</name>
    <name type="common">Zebra mussel</name>
    <name type="synonym">Mytilus polymorpha</name>
    <dbReference type="NCBI Taxonomy" id="45954"/>
    <lineage>
        <taxon>Eukaryota</taxon>
        <taxon>Metazoa</taxon>
        <taxon>Spiralia</taxon>
        <taxon>Lophotrochozoa</taxon>
        <taxon>Mollusca</taxon>
        <taxon>Bivalvia</taxon>
        <taxon>Autobranchia</taxon>
        <taxon>Heteroconchia</taxon>
        <taxon>Euheterodonta</taxon>
        <taxon>Imparidentia</taxon>
        <taxon>Neoheterodontei</taxon>
        <taxon>Myida</taxon>
        <taxon>Dreissenoidea</taxon>
        <taxon>Dreissenidae</taxon>
        <taxon>Dreissena</taxon>
    </lineage>
</organism>
<evidence type="ECO:0000313" key="2">
    <source>
        <dbReference type="Proteomes" id="UP000828390"/>
    </source>
</evidence>
<dbReference type="EMBL" id="JAIWYP010000004">
    <property type="protein sequence ID" value="KAH3834893.1"/>
    <property type="molecule type" value="Genomic_DNA"/>
</dbReference>
<dbReference type="Proteomes" id="UP000828390">
    <property type="component" value="Unassembled WGS sequence"/>
</dbReference>